<name>A0A6J7C5U2_9ZZZZ</name>
<dbReference type="AlphaFoldDB" id="A0A6J7C5U2"/>
<feature type="region of interest" description="Disordered" evidence="1">
    <location>
        <begin position="291"/>
        <end position="312"/>
    </location>
</feature>
<protein>
    <submittedName>
        <fullName evidence="2">Unannotated protein</fullName>
    </submittedName>
</protein>
<dbReference type="EMBL" id="CAFBIY010000191">
    <property type="protein sequence ID" value="CAB4853040.1"/>
    <property type="molecule type" value="Genomic_DNA"/>
</dbReference>
<sequence>MGQCTFGSAGDVVRGDVIAAGHHRERSSQRDHCHTCSCGRSKTHASVGACGVQQFDRIVSHGFGEVHLLDRSTACCQLIGCSDLLHMCQATTAAATSEYLDLLRCGGTAEADCCHEAIGDTLRERVSAHHLDWVLRRQHHERCRHRMGVAVDTDAALFHHFQQGRLCARVGAVQLVEQDHVGKHRAGSEVQSEAIGVGCQRTDHIGWQEICRPLHSCERPADRSSDGLRQQRLAHAGDVFQQHVATGENARGDHLNLFTATCQHRCDAVVEGGGERGGGRGCWRAVGCKSEGHGEVSSAGTSTDWSAPMTGE</sequence>
<reference evidence="2" key="1">
    <citation type="submission" date="2020-05" db="EMBL/GenBank/DDBJ databases">
        <authorList>
            <person name="Chiriac C."/>
            <person name="Salcher M."/>
            <person name="Ghai R."/>
            <person name="Kavagutti S V."/>
        </authorList>
    </citation>
    <scope>NUCLEOTIDE SEQUENCE</scope>
</reference>
<gene>
    <name evidence="2" type="ORF">UFOPK3267_02564</name>
</gene>
<accession>A0A6J7C5U2</accession>
<organism evidence="2">
    <name type="scientific">freshwater metagenome</name>
    <dbReference type="NCBI Taxonomy" id="449393"/>
    <lineage>
        <taxon>unclassified sequences</taxon>
        <taxon>metagenomes</taxon>
        <taxon>ecological metagenomes</taxon>
    </lineage>
</organism>
<evidence type="ECO:0000256" key="1">
    <source>
        <dbReference type="SAM" id="MobiDB-lite"/>
    </source>
</evidence>
<proteinExistence type="predicted"/>
<evidence type="ECO:0000313" key="2">
    <source>
        <dbReference type="EMBL" id="CAB4853040.1"/>
    </source>
</evidence>